<dbReference type="Pfam" id="PF00015">
    <property type="entry name" value="MCPsignal"/>
    <property type="match status" value="1"/>
</dbReference>
<dbReference type="Pfam" id="PF00672">
    <property type="entry name" value="HAMP"/>
    <property type="match status" value="1"/>
</dbReference>
<evidence type="ECO:0000256" key="1">
    <source>
        <dbReference type="ARBA" id="ARBA00023224"/>
    </source>
</evidence>
<feature type="domain" description="Methyl-accepting transducer" evidence="7">
    <location>
        <begin position="780"/>
        <end position="1016"/>
    </location>
</feature>
<dbReference type="eggNOG" id="COG0840">
    <property type="taxonomic scope" value="Bacteria"/>
</dbReference>
<dbReference type="GO" id="GO:0007165">
    <property type="term" value="P:signal transduction"/>
    <property type="evidence" value="ECO:0007669"/>
    <property type="project" value="UniProtKB-KW"/>
</dbReference>
<evidence type="ECO:0000256" key="5">
    <source>
        <dbReference type="SAM" id="MobiDB-lite"/>
    </source>
</evidence>
<feature type="coiled-coil region" evidence="4">
    <location>
        <begin position="709"/>
        <end position="736"/>
    </location>
</feature>
<dbReference type="eggNOG" id="COG0457">
    <property type="taxonomic scope" value="Bacteria"/>
</dbReference>
<evidence type="ECO:0000256" key="2">
    <source>
        <dbReference type="ARBA" id="ARBA00029447"/>
    </source>
</evidence>
<dbReference type="RefSeq" id="WP_015212645.1">
    <property type="nucleotide sequence ID" value="NC_019771.1"/>
</dbReference>
<dbReference type="SUPFAM" id="SSF48452">
    <property type="entry name" value="TPR-like"/>
    <property type="match status" value="1"/>
</dbReference>
<dbReference type="CDD" id="cd11386">
    <property type="entry name" value="MCP_signal"/>
    <property type="match status" value="1"/>
</dbReference>
<evidence type="ECO:0000259" key="8">
    <source>
        <dbReference type="PROSITE" id="PS50885"/>
    </source>
</evidence>
<dbReference type="PROSITE" id="PS50885">
    <property type="entry name" value="HAMP"/>
    <property type="match status" value="2"/>
</dbReference>
<sequence length="1058" mass="115935">MVVNIDDHNSKYQQAVKAYTEGDYEVAATLVDQVVQNLPDDPNSHLLRGHIYYVLQQFEIAKTEYEQVSHLTDDEEIIGSATSYLENINQYLQSFGGGELLIDNDEPINSREMSNGLVANDAELLDLGVAGDFDDSNFDLQSFGEYQPSDNALKDISQDNLFDSHLGDLEFDQIPNNVMAFGDDPFALDQPLKGADANGISDNGELGAFDLPLTLEPIPSIDSGEASGALELPPFWQEDISTGNIGNSGENNPFAEIEVNSAQEFSGIKDEQTNSHFGEINNWERTPELLMEQDSSDFEDISVGNFDFANHNSEEINTVKNWEHTPELLMEQDSSDFENTSMGNFDFDNHSSEEINVGIYDEQEIPNNLIKNDFRDSTEHTYLSGLDNSLSQIPEEIETAQESNLNTEISSSWNSNFERRNESINLNTKQKQDNFDDDNFDLEAFESAFGSEGFPDDEDIHSISSISRGENSKNNIQFLDDFDDFDDLGNIPSFDLTGSSSYSDVDSLSQSQGIRSTNSHNFGGTNSHSFGGTNSHSFNEETDNSIDRDEELFSITGAQEAVPVFTESDASKLEPSVSVEQGLFAFFENASLETKQLWIAGTVGFTSAMVAAVINFGAMQISPAEHRVSVRNTGWAMAVAAGIAGGATAGFMGNLTLKQIRRTTKDLQTQFDAVREGNLNVQATVYSEDELGYLATSFNDMSRVIFTTTNEAQRKAVEQEEAKENLQRQVIRLLDDVEGAARGDLTVQAEVTADVLGAVADAFNLTIQNLRDIVQQVKVAAREVTKGSTNSETFARALSGDALRQAEELAVTLNSVQVMTESIQRVAVAAKEAETVARDASTIALKGGEAVENTVAGILEIRETVAETTRKVKRLAESSQEINSIVALVSQIASRTNLLALNASIEAARAGDAGRGFAIVADEVRQLADKSAKSLKEIEQIVMQIQSETSSVMTAMEEGTQQVIQGTRLAEEAKRSLENIIQVADHIDRLVRSITSDTVEQTETSRAVAQVMQSVELTAQETSQEAQRVSGALQHLVGVSRDLIASVERFRVETIESR</sequence>
<dbReference type="SMART" id="SM00283">
    <property type="entry name" value="MA"/>
    <property type="match status" value="1"/>
</dbReference>
<dbReference type="Gene3D" id="1.10.287.950">
    <property type="entry name" value="Methyl-accepting chemotaxis protein"/>
    <property type="match status" value="1"/>
</dbReference>
<accession>K9ZC77</accession>
<dbReference type="SMART" id="SM00304">
    <property type="entry name" value="HAMP"/>
    <property type="match status" value="2"/>
</dbReference>
<dbReference type="Gene3D" id="1.25.40.10">
    <property type="entry name" value="Tetratricopeptide repeat domain"/>
    <property type="match status" value="1"/>
</dbReference>
<proteinExistence type="inferred from homology"/>
<evidence type="ECO:0000256" key="3">
    <source>
        <dbReference type="PROSITE-ProRule" id="PRU00284"/>
    </source>
</evidence>
<dbReference type="AlphaFoldDB" id="K9ZC77"/>
<name>K9ZC77_ANACC</name>
<keyword evidence="10" id="KW-1185">Reference proteome</keyword>
<organism evidence="9 10">
    <name type="scientific">Anabaena cylindrica (strain ATCC 27899 / PCC 7122)</name>
    <dbReference type="NCBI Taxonomy" id="272123"/>
    <lineage>
        <taxon>Bacteria</taxon>
        <taxon>Bacillati</taxon>
        <taxon>Cyanobacteriota</taxon>
        <taxon>Cyanophyceae</taxon>
        <taxon>Nostocales</taxon>
        <taxon>Nostocaceae</taxon>
        <taxon>Anabaena</taxon>
    </lineage>
</organism>
<dbReference type="SUPFAM" id="SSF158472">
    <property type="entry name" value="HAMP domain-like"/>
    <property type="match status" value="1"/>
</dbReference>
<dbReference type="GO" id="GO:0016020">
    <property type="term" value="C:membrane"/>
    <property type="evidence" value="ECO:0007669"/>
    <property type="project" value="InterPro"/>
</dbReference>
<evidence type="ECO:0000256" key="4">
    <source>
        <dbReference type="SAM" id="Coils"/>
    </source>
</evidence>
<feature type="domain" description="HAMP" evidence="8">
    <location>
        <begin position="658"/>
        <end position="710"/>
    </location>
</feature>
<dbReference type="OrthoDB" id="419276at2"/>
<keyword evidence="6" id="KW-0472">Membrane</keyword>
<dbReference type="InterPro" id="IPR003660">
    <property type="entry name" value="HAMP_dom"/>
</dbReference>
<feature type="domain" description="HAMP" evidence="8">
    <location>
        <begin position="724"/>
        <end position="775"/>
    </location>
</feature>
<keyword evidence="6" id="KW-0812">Transmembrane</keyword>
<dbReference type="PANTHER" id="PTHR32089">
    <property type="entry name" value="METHYL-ACCEPTING CHEMOTAXIS PROTEIN MCPB"/>
    <property type="match status" value="1"/>
</dbReference>
<feature type="region of interest" description="Disordered" evidence="5">
    <location>
        <begin position="507"/>
        <end position="545"/>
    </location>
</feature>
<feature type="compositionally biased region" description="Polar residues" evidence="5">
    <location>
        <begin position="513"/>
        <end position="537"/>
    </location>
</feature>
<dbReference type="HOGENOM" id="CLU_007027_0_1_3"/>
<keyword evidence="1 3" id="KW-0807">Transducer</keyword>
<dbReference type="PROSITE" id="PS50111">
    <property type="entry name" value="CHEMOTAXIS_TRANSDUC_2"/>
    <property type="match status" value="1"/>
</dbReference>
<dbReference type="Proteomes" id="UP000010474">
    <property type="component" value="Chromosome"/>
</dbReference>
<dbReference type="InterPro" id="IPR004089">
    <property type="entry name" value="MCPsignal_dom"/>
</dbReference>
<dbReference type="PANTHER" id="PTHR32089:SF114">
    <property type="entry name" value="METHYL-ACCEPTING CHEMOTAXIS PROTEIN MCPB"/>
    <property type="match status" value="1"/>
</dbReference>
<dbReference type="Gene3D" id="6.10.340.10">
    <property type="match status" value="1"/>
</dbReference>
<evidence type="ECO:0000256" key="6">
    <source>
        <dbReference type="SAM" id="Phobius"/>
    </source>
</evidence>
<evidence type="ECO:0000313" key="10">
    <source>
        <dbReference type="Proteomes" id="UP000010474"/>
    </source>
</evidence>
<protein>
    <submittedName>
        <fullName evidence="9">Methyl-accepting chemotaxis sensory transducer</fullName>
    </submittedName>
</protein>
<comment type="similarity">
    <text evidence="2">Belongs to the methyl-accepting chemotaxis (MCP) protein family.</text>
</comment>
<gene>
    <name evidence="9" type="ordered locus">Anacy_0388</name>
</gene>
<dbReference type="PATRIC" id="fig|272123.3.peg.420"/>
<keyword evidence="6" id="KW-1133">Transmembrane helix</keyword>
<evidence type="ECO:0000259" key="7">
    <source>
        <dbReference type="PROSITE" id="PS50111"/>
    </source>
</evidence>
<dbReference type="SUPFAM" id="SSF58104">
    <property type="entry name" value="Methyl-accepting chemotaxis protein (MCP) signaling domain"/>
    <property type="match status" value="1"/>
</dbReference>
<feature type="transmembrane region" description="Helical" evidence="6">
    <location>
        <begin position="633"/>
        <end position="653"/>
    </location>
</feature>
<dbReference type="EMBL" id="CP003659">
    <property type="protein sequence ID" value="AFZ55990.1"/>
    <property type="molecule type" value="Genomic_DNA"/>
</dbReference>
<dbReference type="KEGG" id="acy:Anacy_0388"/>
<dbReference type="InterPro" id="IPR011990">
    <property type="entry name" value="TPR-like_helical_dom_sf"/>
</dbReference>
<evidence type="ECO:0000313" key="9">
    <source>
        <dbReference type="EMBL" id="AFZ55990.1"/>
    </source>
</evidence>
<keyword evidence="4" id="KW-0175">Coiled coil</keyword>
<reference evidence="10" key="1">
    <citation type="journal article" date="2013" name="Proc. Natl. Acad. Sci. U.S.A.">
        <title>Improving the coverage of the cyanobacterial phylum using diversity-driven genome sequencing.</title>
        <authorList>
            <person name="Shih P.M."/>
            <person name="Wu D."/>
            <person name="Latifi A."/>
            <person name="Axen S.D."/>
            <person name="Fewer D.P."/>
            <person name="Talla E."/>
            <person name="Calteau A."/>
            <person name="Cai F."/>
            <person name="Tandeau de Marsac N."/>
            <person name="Rippka R."/>
            <person name="Herdman M."/>
            <person name="Sivonen K."/>
            <person name="Coursin T."/>
            <person name="Laurent T."/>
            <person name="Goodwin L."/>
            <person name="Nolan M."/>
            <person name="Davenport K.W."/>
            <person name="Han C.S."/>
            <person name="Rubin E.M."/>
            <person name="Eisen J.A."/>
            <person name="Woyke T."/>
            <person name="Gugger M."/>
            <person name="Kerfeld C.A."/>
        </authorList>
    </citation>
    <scope>NUCLEOTIDE SEQUENCE [LARGE SCALE GENOMIC DNA]</scope>
    <source>
        <strain evidence="10">ATCC 27899 / PCC 7122</strain>
    </source>
</reference>
<dbReference type="CDD" id="cd06225">
    <property type="entry name" value="HAMP"/>
    <property type="match status" value="1"/>
</dbReference>
<feature type="transmembrane region" description="Helical" evidence="6">
    <location>
        <begin position="597"/>
        <end position="621"/>
    </location>
</feature>
<dbReference type="STRING" id="272123.Anacy_0388"/>